<gene>
    <name evidence="1" type="ORF">ACH5RR_003550</name>
</gene>
<accession>A0ABD3AV73</accession>
<evidence type="ECO:0000313" key="2">
    <source>
        <dbReference type="Proteomes" id="UP001630127"/>
    </source>
</evidence>
<organism evidence="1 2">
    <name type="scientific">Cinchona calisaya</name>
    <dbReference type="NCBI Taxonomy" id="153742"/>
    <lineage>
        <taxon>Eukaryota</taxon>
        <taxon>Viridiplantae</taxon>
        <taxon>Streptophyta</taxon>
        <taxon>Embryophyta</taxon>
        <taxon>Tracheophyta</taxon>
        <taxon>Spermatophyta</taxon>
        <taxon>Magnoliopsida</taxon>
        <taxon>eudicotyledons</taxon>
        <taxon>Gunneridae</taxon>
        <taxon>Pentapetalae</taxon>
        <taxon>asterids</taxon>
        <taxon>lamiids</taxon>
        <taxon>Gentianales</taxon>
        <taxon>Rubiaceae</taxon>
        <taxon>Cinchonoideae</taxon>
        <taxon>Cinchoneae</taxon>
        <taxon>Cinchona</taxon>
    </lineage>
</organism>
<protein>
    <submittedName>
        <fullName evidence="1">Uncharacterized protein</fullName>
    </submittedName>
</protein>
<comment type="caution">
    <text evidence="1">The sequence shown here is derived from an EMBL/GenBank/DDBJ whole genome shotgun (WGS) entry which is preliminary data.</text>
</comment>
<sequence>MMVEELVECWNSLKITKDEAEVVEDPSMIREEVKLRGDLCLLGKVIADKMVNIKVMHTTMYNAWNLSRGVKCSTDEFYHDGVDWAGMGGFVEAEMDEDGIARVEYMRLKAWRDEMVVEDGNIPDHSIQALIWCMVQIKIKDRAMMGEDIGEEKHPNKESAKNGVHNKAVENIYQV</sequence>
<evidence type="ECO:0000313" key="1">
    <source>
        <dbReference type="EMBL" id="KAL3535089.1"/>
    </source>
</evidence>
<keyword evidence="2" id="KW-1185">Reference proteome</keyword>
<dbReference type="Proteomes" id="UP001630127">
    <property type="component" value="Unassembled WGS sequence"/>
</dbReference>
<reference evidence="1 2" key="1">
    <citation type="submission" date="2024-11" db="EMBL/GenBank/DDBJ databases">
        <title>A near-complete genome assembly of Cinchona calisaya.</title>
        <authorList>
            <person name="Lian D.C."/>
            <person name="Zhao X.W."/>
            <person name="Wei L."/>
        </authorList>
    </citation>
    <scope>NUCLEOTIDE SEQUENCE [LARGE SCALE GENOMIC DNA]</scope>
    <source>
        <tissue evidence="1">Nenye</tissue>
    </source>
</reference>
<dbReference type="EMBL" id="JBJUIK010000002">
    <property type="protein sequence ID" value="KAL3535089.1"/>
    <property type="molecule type" value="Genomic_DNA"/>
</dbReference>
<proteinExistence type="predicted"/>
<name>A0ABD3AV73_9GENT</name>
<dbReference type="AlphaFoldDB" id="A0ABD3AV73"/>